<proteinExistence type="predicted"/>
<keyword evidence="2" id="KW-1185">Reference proteome</keyword>
<feature type="non-terminal residue" evidence="1">
    <location>
        <position position="120"/>
    </location>
</feature>
<sequence length="120" mass="13999">MSLVTNPNATAIARQKIDEEISHLESRILILKTTRNTLIPIARLHPEIVQEIFVFALRGSDYSKVGSTALLISWICRNWRELAHRSTELWSHIDFLNPTWIEAVLSRTRQRELSFRFFVP</sequence>
<gene>
    <name evidence="1" type="ORF">BDN72DRAFT_770623</name>
</gene>
<dbReference type="EMBL" id="ML208374">
    <property type="protein sequence ID" value="TFK67516.1"/>
    <property type="molecule type" value="Genomic_DNA"/>
</dbReference>
<name>A0ACD3AQC6_9AGAR</name>
<protein>
    <submittedName>
        <fullName evidence="1">Uncharacterized protein</fullName>
    </submittedName>
</protein>
<organism evidence="1 2">
    <name type="scientific">Pluteus cervinus</name>
    <dbReference type="NCBI Taxonomy" id="181527"/>
    <lineage>
        <taxon>Eukaryota</taxon>
        <taxon>Fungi</taxon>
        <taxon>Dikarya</taxon>
        <taxon>Basidiomycota</taxon>
        <taxon>Agaricomycotina</taxon>
        <taxon>Agaricomycetes</taxon>
        <taxon>Agaricomycetidae</taxon>
        <taxon>Agaricales</taxon>
        <taxon>Pluteineae</taxon>
        <taxon>Pluteaceae</taxon>
        <taxon>Pluteus</taxon>
    </lineage>
</organism>
<evidence type="ECO:0000313" key="2">
    <source>
        <dbReference type="Proteomes" id="UP000308600"/>
    </source>
</evidence>
<reference evidence="1 2" key="1">
    <citation type="journal article" date="2019" name="Nat. Ecol. Evol.">
        <title>Megaphylogeny resolves global patterns of mushroom evolution.</title>
        <authorList>
            <person name="Varga T."/>
            <person name="Krizsan K."/>
            <person name="Foldi C."/>
            <person name="Dima B."/>
            <person name="Sanchez-Garcia M."/>
            <person name="Sanchez-Ramirez S."/>
            <person name="Szollosi G.J."/>
            <person name="Szarkandi J.G."/>
            <person name="Papp V."/>
            <person name="Albert L."/>
            <person name="Andreopoulos W."/>
            <person name="Angelini C."/>
            <person name="Antonin V."/>
            <person name="Barry K.W."/>
            <person name="Bougher N.L."/>
            <person name="Buchanan P."/>
            <person name="Buyck B."/>
            <person name="Bense V."/>
            <person name="Catcheside P."/>
            <person name="Chovatia M."/>
            <person name="Cooper J."/>
            <person name="Damon W."/>
            <person name="Desjardin D."/>
            <person name="Finy P."/>
            <person name="Geml J."/>
            <person name="Haridas S."/>
            <person name="Hughes K."/>
            <person name="Justo A."/>
            <person name="Karasinski D."/>
            <person name="Kautmanova I."/>
            <person name="Kiss B."/>
            <person name="Kocsube S."/>
            <person name="Kotiranta H."/>
            <person name="LaButti K.M."/>
            <person name="Lechner B.E."/>
            <person name="Liimatainen K."/>
            <person name="Lipzen A."/>
            <person name="Lukacs Z."/>
            <person name="Mihaltcheva S."/>
            <person name="Morgado L.N."/>
            <person name="Niskanen T."/>
            <person name="Noordeloos M.E."/>
            <person name="Ohm R.A."/>
            <person name="Ortiz-Santana B."/>
            <person name="Ovrebo C."/>
            <person name="Racz N."/>
            <person name="Riley R."/>
            <person name="Savchenko A."/>
            <person name="Shiryaev A."/>
            <person name="Soop K."/>
            <person name="Spirin V."/>
            <person name="Szebenyi C."/>
            <person name="Tomsovsky M."/>
            <person name="Tulloss R.E."/>
            <person name="Uehling J."/>
            <person name="Grigoriev I.V."/>
            <person name="Vagvolgyi C."/>
            <person name="Papp T."/>
            <person name="Martin F.M."/>
            <person name="Miettinen O."/>
            <person name="Hibbett D.S."/>
            <person name="Nagy L.G."/>
        </authorList>
    </citation>
    <scope>NUCLEOTIDE SEQUENCE [LARGE SCALE GENOMIC DNA]</scope>
    <source>
        <strain evidence="1 2">NL-1719</strain>
    </source>
</reference>
<accession>A0ACD3AQC6</accession>
<evidence type="ECO:0000313" key="1">
    <source>
        <dbReference type="EMBL" id="TFK67516.1"/>
    </source>
</evidence>
<dbReference type="Proteomes" id="UP000308600">
    <property type="component" value="Unassembled WGS sequence"/>
</dbReference>